<reference evidence="2 3" key="1">
    <citation type="submission" date="2013-12" db="EMBL/GenBank/DDBJ databases">
        <title>Comparative genomics of Petrotoga isolates.</title>
        <authorList>
            <person name="Nesbo C.L."/>
            <person name="Charchuk R."/>
            <person name="Chow K."/>
        </authorList>
    </citation>
    <scope>NUCLEOTIDE SEQUENCE [LARGE SCALE GENOMIC DNA]</scope>
    <source>
        <strain evidence="2 3">DSM 13574</strain>
    </source>
</reference>
<accession>A0A2K1P5M1</accession>
<keyword evidence="1" id="KW-0472">Membrane</keyword>
<sequence length="178" mass="20079">MDKKNRTYRLVMNSLFIVLSILLSRLLAIRIPIGNVEVIRFGFGTIPVFLSTFIFGPLDGFLVGGLSDLIGYWINPMGAFLPQFTLTSALHGLIPGIVFWYFFKRRINYWSLAISCGLGEVVGITLTPFFLHNAFGIPYTVLMPPRLGGYVVSFFLNALIMLLLLTRIPQINKLMEKE</sequence>
<keyword evidence="1" id="KW-1133">Transmembrane helix</keyword>
<protein>
    <recommendedName>
        <fullName evidence="4">Folate transporter FolT</fullName>
    </recommendedName>
</protein>
<dbReference type="RefSeq" id="WP_103066310.1">
    <property type="nucleotide sequence ID" value="NZ_AZRL01000003.1"/>
</dbReference>
<evidence type="ECO:0000256" key="1">
    <source>
        <dbReference type="SAM" id="Phobius"/>
    </source>
</evidence>
<organism evidence="2 3">
    <name type="scientific">Petrotoga olearia DSM 13574</name>
    <dbReference type="NCBI Taxonomy" id="1122955"/>
    <lineage>
        <taxon>Bacteria</taxon>
        <taxon>Thermotogati</taxon>
        <taxon>Thermotogota</taxon>
        <taxon>Thermotogae</taxon>
        <taxon>Petrotogales</taxon>
        <taxon>Petrotogaceae</taxon>
        <taxon>Petrotoga</taxon>
    </lineage>
</organism>
<dbReference type="NCBIfam" id="TIGR04518">
    <property type="entry name" value="ECF_S_folT_fam"/>
    <property type="match status" value="1"/>
</dbReference>
<feature type="transmembrane region" description="Helical" evidence="1">
    <location>
        <begin position="41"/>
        <end position="64"/>
    </location>
</feature>
<dbReference type="OrthoDB" id="4624at2"/>
<gene>
    <name evidence="2" type="ORF">X929_01680</name>
</gene>
<proteinExistence type="predicted"/>
<dbReference type="InterPro" id="IPR024529">
    <property type="entry name" value="ECF_trnsprt_substrate-spec"/>
</dbReference>
<feature type="transmembrane region" description="Helical" evidence="1">
    <location>
        <begin position="84"/>
        <end position="103"/>
    </location>
</feature>
<dbReference type="Pfam" id="PF12822">
    <property type="entry name" value="ECF_trnsprt"/>
    <property type="match status" value="1"/>
</dbReference>
<dbReference type="InterPro" id="IPR030949">
    <property type="entry name" value="ECF_S_folate_fam"/>
</dbReference>
<evidence type="ECO:0008006" key="4">
    <source>
        <dbReference type="Google" id="ProtNLM"/>
    </source>
</evidence>
<evidence type="ECO:0000313" key="2">
    <source>
        <dbReference type="EMBL" id="PNR98085.1"/>
    </source>
</evidence>
<name>A0A2K1P5M1_9BACT</name>
<dbReference type="Gene3D" id="1.10.1760.20">
    <property type="match status" value="1"/>
</dbReference>
<feature type="transmembrane region" description="Helical" evidence="1">
    <location>
        <begin position="12"/>
        <end position="29"/>
    </location>
</feature>
<evidence type="ECO:0000313" key="3">
    <source>
        <dbReference type="Proteomes" id="UP000236434"/>
    </source>
</evidence>
<feature type="transmembrane region" description="Helical" evidence="1">
    <location>
        <begin position="110"/>
        <end position="135"/>
    </location>
</feature>
<dbReference type="Proteomes" id="UP000236434">
    <property type="component" value="Unassembled WGS sequence"/>
</dbReference>
<dbReference type="EMBL" id="AZRL01000003">
    <property type="protein sequence ID" value="PNR98085.1"/>
    <property type="molecule type" value="Genomic_DNA"/>
</dbReference>
<feature type="transmembrane region" description="Helical" evidence="1">
    <location>
        <begin position="147"/>
        <end position="165"/>
    </location>
</feature>
<comment type="caution">
    <text evidence="2">The sequence shown here is derived from an EMBL/GenBank/DDBJ whole genome shotgun (WGS) entry which is preliminary data.</text>
</comment>
<dbReference type="AlphaFoldDB" id="A0A2K1P5M1"/>
<dbReference type="GO" id="GO:0022857">
    <property type="term" value="F:transmembrane transporter activity"/>
    <property type="evidence" value="ECO:0007669"/>
    <property type="project" value="InterPro"/>
</dbReference>
<keyword evidence="1" id="KW-0812">Transmembrane</keyword>